<keyword evidence="3" id="KW-0762">Sugar transport</keyword>
<evidence type="ECO:0000256" key="2">
    <source>
        <dbReference type="ARBA" id="ARBA00022475"/>
    </source>
</evidence>
<feature type="domain" description="ABC transporter" evidence="9">
    <location>
        <begin position="23"/>
        <end position="259"/>
    </location>
</feature>
<dbReference type="InterPro" id="IPR003439">
    <property type="entry name" value="ABC_transporter-like_ATP-bd"/>
</dbReference>
<dbReference type="InterPro" id="IPR027417">
    <property type="entry name" value="P-loop_NTPase"/>
</dbReference>
<evidence type="ECO:0000259" key="9">
    <source>
        <dbReference type="PROSITE" id="PS50893"/>
    </source>
</evidence>
<dbReference type="EMBL" id="SJOI01000001">
    <property type="protein sequence ID" value="TCL03217.1"/>
    <property type="molecule type" value="Genomic_DNA"/>
</dbReference>
<protein>
    <submittedName>
        <fullName evidence="10">Monosaccharide ABC transporter ATP-binding protein (CUT2 family)</fullName>
    </submittedName>
</protein>
<dbReference type="CDD" id="cd03216">
    <property type="entry name" value="ABC_Carb_Monos_I"/>
    <property type="match status" value="1"/>
</dbReference>
<dbReference type="Gene3D" id="3.40.50.300">
    <property type="entry name" value="P-loop containing nucleotide triphosphate hydrolases"/>
    <property type="match status" value="2"/>
</dbReference>
<dbReference type="CDD" id="cd03215">
    <property type="entry name" value="ABC_Carb_Monos_II"/>
    <property type="match status" value="1"/>
</dbReference>
<comment type="caution">
    <text evidence="10">The sequence shown here is derived from an EMBL/GenBank/DDBJ whole genome shotgun (WGS) entry which is preliminary data.</text>
</comment>
<dbReference type="InterPro" id="IPR003593">
    <property type="entry name" value="AAA+_ATPase"/>
</dbReference>
<evidence type="ECO:0000256" key="7">
    <source>
        <dbReference type="ARBA" id="ARBA00022967"/>
    </source>
</evidence>
<dbReference type="SUPFAM" id="SSF52540">
    <property type="entry name" value="P-loop containing nucleoside triphosphate hydrolases"/>
    <property type="match status" value="2"/>
</dbReference>
<keyword evidence="11" id="KW-1185">Reference proteome</keyword>
<sequence length="512" mass="55651">MGSSHPPCALNNHNRGISMSVFLQLDGISKIFGGVHALSNMSLRLEKGEVHCLCGQNGCGKSTLIKIMSGVYQPEPGGVITIDGNQIDHLTPVESTRLGVQVIYQDLSLFPNLTVAENIAIGLHGGGLKQVNWKKITGLAADAMQSIGVSLRLNDKVADISIAQRQLVAICRAMAADARLVIMDEPTSSLTRHEVDALLLLTLQLKKRGITIVFVSHRLDEVLEIADRVTVMRDGVKLGTYDAGEMSDRKLATLMTGKEFSYQCEAKDRPDTETVIEVRGLSRAGEYEDINLDVRRGEILGLTGLLGSGRTELALSLFGMTRPDRGEIVINGESANMRSNRDAIERGIAYLPEDRLSLGLVLEQSISANITLSVVESLVNKAGLIRDDLYSATVLHGIDELSIKAGNPENKVKTLSGGNQQRVVLAKWLATHPNLLILDSPTVGVDISAKDGIYQVVRNLAARGIAIIMISDEIPEVYYHSDRVLVMRLGRLFGEYIPGRCSEKELKEALNA</sequence>
<evidence type="ECO:0000256" key="5">
    <source>
        <dbReference type="ARBA" id="ARBA00022741"/>
    </source>
</evidence>
<dbReference type="InterPro" id="IPR017871">
    <property type="entry name" value="ABC_transporter-like_CS"/>
</dbReference>
<keyword evidence="8" id="KW-0472">Membrane</keyword>
<evidence type="ECO:0000256" key="1">
    <source>
        <dbReference type="ARBA" id="ARBA00022448"/>
    </source>
</evidence>
<dbReference type="Pfam" id="PF00005">
    <property type="entry name" value="ABC_tran"/>
    <property type="match status" value="2"/>
</dbReference>
<keyword evidence="2" id="KW-1003">Cell membrane</keyword>
<reference evidence="10 11" key="1">
    <citation type="submission" date="2019-02" db="EMBL/GenBank/DDBJ databases">
        <title>Investigation of anaerobic lignin degradation for improved lignocellulosic biofuels.</title>
        <authorList>
            <person name="Deangelis K."/>
        </authorList>
    </citation>
    <scope>NUCLEOTIDE SEQUENCE [LARGE SCALE GENOMIC DNA]</scope>
    <source>
        <strain evidence="10 11">159R</strain>
    </source>
</reference>
<dbReference type="GO" id="GO:0005524">
    <property type="term" value="F:ATP binding"/>
    <property type="evidence" value="ECO:0007669"/>
    <property type="project" value="UniProtKB-KW"/>
</dbReference>
<keyword evidence="4" id="KW-0677">Repeat</keyword>
<evidence type="ECO:0000256" key="3">
    <source>
        <dbReference type="ARBA" id="ARBA00022597"/>
    </source>
</evidence>
<evidence type="ECO:0000256" key="6">
    <source>
        <dbReference type="ARBA" id="ARBA00022840"/>
    </source>
</evidence>
<keyword evidence="5" id="KW-0547">Nucleotide-binding</keyword>
<gene>
    <name evidence="10" type="ORF">EZJ58_1276</name>
</gene>
<dbReference type="PROSITE" id="PS50893">
    <property type="entry name" value="ABC_TRANSPORTER_2"/>
    <property type="match status" value="2"/>
</dbReference>
<dbReference type="PANTHER" id="PTHR43790:SF1">
    <property type="entry name" value="XYLOSE IMPORT ATP-BINDING PROTEIN XYLG"/>
    <property type="match status" value="1"/>
</dbReference>
<feature type="domain" description="ABC transporter" evidence="9">
    <location>
        <begin position="270"/>
        <end position="509"/>
    </location>
</feature>
<evidence type="ECO:0000256" key="4">
    <source>
        <dbReference type="ARBA" id="ARBA00022737"/>
    </source>
</evidence>
<organism evidence="10 11">
    <name type="scientific">Sodalis ligni</name>
    <dbReference type="NCBI Taxonomy" id="2697027"/>
    <lineage>
        <taxon>Bacteria</taxon>
        <taxon>Pseudomonadati</taxon>
        <taxon>Pseudomonadota</taxon>
        <taxon>Gammaproteobacteria</taxon>
        <taxon>Enterobacterales</taxon>
        <taxon>Bruguierivoracaceae</taxon>
        <taxon>Sodalis</taxon>
    </lineage>
</organism>
<proteinExistence type="predicted"/>
<keyword evidence="7" id="KW-1278">Translocase</keyword>
<name>A0A4R1N970_9GAMM</name>
<dbReference type="PROSITE" id="PS00211">
    <property type="entry name" value="ABC_TRANSPORTER_1"/>
    <property type="match status" value="1"/>
</dbReference>
<dbReference type="InterPro" id="IPR050107">
    <property type="entry name" value="ABC_carbohydrate_import_ATPase"/>
</dbReference>
<dbReference type="SMART" id="SM00382">
    <property type="entry name" value="AAA"/>
    <property type="match status" value="2"/>
</dbReference>
<dbReference type="GO" id="GO:0016887">
    <property type="term" value="F:ATP hydrolysis activity"/>
    <property type="evidence" value="ECO:0007669"/>
    <property type="project" value="InterPro"/>
</dbReference>
<keyword evidence="6 10" id="KW-0067">ATP-binding</keyword>
<keyword evidence="1" id="KW-0813">Transport</keyword>
<dbReference type="PANTHER" id="PTHR43790">
    <property type="entry name" value="CARBOHYDRATE TRANSPORT ATP-BINDING PROTEIN MG119-RELATED"/>
    <property type="match status" value="1"/>
</dbReference>
<accession>A0A4R1N970</accession>
<dbReference type="AlphaFoldDB" id="A0A4R1N970"/>
<evidence type="ECO:0000313" key="10">
    <source>
        <dbReference type="EMBL" id="TCL03217.1"/>
    </source>
</evidence>
<dbReference type="Proteomes" id="UP000294555">
    <property type="component" value="Unassembled WGS sequence"/>
</dbReference>
<evidence type="ECO:0000256" key="8">
    <source>
        <dbReference type="ARBA" id="ARBA00023136"/>
    </source>
</evidence>
<evidence type="ECO:0000313" key="11">
    <source>
        <dbReference type="Proteomes" id="UP000294555"/>
    </source>
</evidence>